<keyword evidence="9" id="KW-0832">Ubl conjugation</keyword>
<evidence type="ECO:0000256" key="6">
    <source>
        <dbReference type="ARBA" id="ARBA00022737"/>
    </source>
</evidence>
<dbReference type="GO" id="GO:0000981">
    <property type="term" value="F:DNA-binding transcription factor activity, RNA polymerase II-specific"/>
    <property type="evidence" value="ECO:0007669"/>
    <property type="project" value="TreeGrafter"/>
</dbReference>
<keyword evidence="6" id="KW-0677">Repeat</keyword>
<feature type="binding site" evidence="16">
    <location>
        <position position="10"/>
    </location>
    <ligand>
        <name>Zn(2+)</name>
        <dbReference type="ChEBI" id="CHEBI:29105"/>
    </ligand>
</feature>
<dbReference type="GO" id="GO:0005634">
    <property type="term" value="C:nucleus"/>
    <property type="evidence" value="ECO:0007669"/>
    <property type="project" value="UniProtKB-SubCell"/>
</dbReference>
<feature type="region of interest" description="Disordered" evidence="17">
    <location>
        <begin position="193"/>
        <end position="250"/>
    </location>
</feature>
<evidence type="ECO:0000256" key="2">
    <source>
        <dbReference type="ARBA" id="ARBA00006991"/>
    </source>
</evidence>
<dbReference type="SMART" id="SM00355">
    <property type="entry name" value="ZnF_C2H2"/>
    <property type="match status" value="9"/>
</dbReference>
<evidence type="ECO:0000256" key="16">
    <source>
        <dbReference type="PROSITE-ProRule" id="PRU01263"/>
    </source>
</evidence>
<dbReference type="KEGG" id="dya:Dyak_GE13170"/>
<feature type="domain" description="C2H2-type" evidence="18">
    <location>
        <begin position="488"/>
        <end position="512"/>
    </location>
</feature>
<dbReference type="GO" id="GO:0040029">
    <property type="term" value="P:epigenetic regulation of gene expression"/>
    <property type="evidence" value="ECO:0007669"/>
    <property type="project" value="UniProtKB-ARBA"/>
</dbReference>
<dbReference type="FunFam" id="3.30.160.60:FF:000690">
    <property type="entry name" value="Zinc finger protein 354C"/>
    <property type="match status" value="1"/>
</dbReference>
<dbReference type="Proteomes" id="UP000002282">
    <property type="component" value="Chromosome 2R"/>
</dbReference>
<feature type="binding site" evidence="16">
    <location>
        <position position="57"/>
    </location>
    <ligand>
        <name>Zn(2+)</name>
        <dbReference type="ChEBI" id="CHEBI:29105"/>
    </ligand>
</feature>
<reference evidence="20 21" key="1">
    <citation type="journal article" date="2007" name="Nature">
        <title>Evolution of genes and genomes on the Drosophila phylogeny.</title>
        <authorList>
            <consortium name="Drosophila 12 Genomes Consortium"/>
            <person name="Clark A.G."/>
            <person name="Eisen M.B."/>
            <person name="Smith D.R."/>
            <person name="Bergman C.M."/>
            <person name="Oliver B."/>
            <person name="Markow T.A."/>
            <person name="Kaufman T.C."/>
            <person name="Kellis M."/>
            <person name="Gelbart W."/>
            <person name="Iyer V.N."/>
            <person name="Pollard D.A."/>
            <person name="Sackton T.B."/>
            <person name="Larracuente A.M."/>
            <person name="Singh N.D."/>
            <person name="Abad J.P."/>
            <person name="Abt D.N."/>
            <person name="Adryan B."/>
            <person name="Aguade M."/>
            <person name="Akashi H."/>
            <person name="Anderson W.W."/>
            <person name="Aquadro C.F."/>
            <person name="Ardell D.H."/>
            <person name="Arguello R."/>
            <person name="Artieri C.G."/>
            <person name="Barbash D.A."/>
            <person name="Barker D."/>
            <person name="Barsanti P."/>
            <person name="Batterham P."/>
            <person name="Batzoglou S."/>
            <person name="Begun D."/>
            <person name="Bhutkar A."/>
            <person name="Blanco E."/>
            <person name="Bosak S.A."/>
            <person name="Bradley R.K."/>
            <person name="Brand A.D."/>
            <person name="Brent M.R."/>
            <person name="Brooks A.N."/>
            <person name="Brown R.H."/>
            <person name="Butlin R.K."/>
            <person name="Caggese C."/>
            <person name="Calvi B.R."/>
            <person name="Bernardo de Carvalho A."/>
            <person name="Caspi A."/>
            <person name="Castrezana S."/>
            <person name="Celniker S.E."/>
            <person name="Chang J.L."/>
            <person name="Chapple C."/>
            <person name="Chatterji S."/>
            <person name="Chinwalla A."/>
            <person name="Civetta A."/>
            <person name="Clifton S.W."/>
            <person name="Comeron J.M."/>
            <person name="Costello J.C."/>
            <person name="Coyne J.A."/>
            <person name="Daub J."/>
            <person name="David R.G."/>
            <person name="Delcher A.L."/>
            <person name="Delehaunty K."/>
            <person name="Do C.B."/>
            <person name="Ebling H."/>
            <person name="Edwards K."/>
            <person name="Eickbush T."/>
            <person name="Evans J.D."/>
            <person name="Filipski A."/>
            <person name="Findeiss S."/>
            <person name="Freyhult E."/>
            <person name="Fulton L."/>
            <person name="Fulton R."/>
            <person name="Garcia A.C."/>
            <person name="Gardiner A."/>
            <person name="Garfield D.A."/>
            <person name="Garvin B.E."/>
            <person name="Gibson G."/>
            <person name="Gilbert D."/>
            <person name="Gnerre S."/>
            <person name="Godfrey J."/>
            <person name="Good R."/>
            <person name="Gotea V."/>
            <person name="Gravely B."/>
            <person name="Greenberg A.J."/>
            <person name="Griffiths-Jones S."/>
            <person name="Gross S."/>
            <person name="Guigo R."/>
            <person name="Gustafson E.A."/>
            <person name="Haerty W."/>
            <person name="Hahn M.W."/>
            <person name="Halligan D.L."/>
            <person name="Halpern A.L."/>
            <person name="Halter G.M."/>
            <person name="Han M.V."/>
            <person name="Heger A."/>
            <person name="Hillier L."/>
            <person name="Hinrichs A.S."/>
            <person name="Holmes I."/>
            <person name="Hoskins R.A."/>
            <person name="Hubisz M.J."/>
            <person name="Hultmark D."/>
            <person name="Huntley M.A."/>
            <person name="Jaffe D.B."/>
            <person name="Jagadeeshan S."/>
            <person name="Jeck W.R."/>
            <person name="Johnson J."/>
            <person name="Jones C.D."/>
            <person name="Jordan W.C."/>
            <person name="Karpen G.H."/>
            <person name="Kataoka E."/>
            <person name="Keightley P.D."/>
            <person name="Kheradpour P."/>
            <person name="Kirkness E.F."/>
            <person name="Koerich L.B."/>
            <person name="Kristiansen K."/>
            <person name="Kudrna D."/>
            <person name="Kulathinal R.J."/>
            <person name="Kumar S."/>
            <person name="Kwok R."/>
            <person name="Lander E."/>
            <person name="Langley C.H."/>
            <person name="Lapoint R."/>
            <person name="Lazzaro B.P."/>
            <person name="Lee S.J."/>
            <person name="Levesque L."/>
            <person name="Li R."/>
            <person name="Lin C.F."/>
            <person name="Lin M.F."/>
            <person name="Lindblad-Toh K."/>
            <person name="Llopart A."/>
            <person name="Long M."/>
            <person name="Low L."/>
            <person name="Lozovsky E."/>
            <person name="Lu J."/>
            <person name="Luo M."/>
            <person name="Machado C.A."/>
            <person name="Makalowski W."/>
            <person name="Marzo M."/>
            <person name="Matsuda M."/>
            <person name="Matzkin L."/>
            <person name="McAllister B."/>
            <person name="McBride C.S."/>
            <person name="McKernan B."/>
            <person name="McKernan K."/>
            <person name="Mendez-Lago M."/>
            <person name="Minx P."/>
            <person name="Mollenhauer M.U."/>
            <person name="Montooth K."/>
            <person name="Mount S.M."/>
            <person name="Mu X."/>
            <person name="Myers E."/>
            <person name="Negre B."/>
            <person name="Newfeld S."/>
            <person name="Nielsen R."/>
            <person name="Noor M.A."/>
            <person name="O'Grady P."/>
            <person name="Pachter L."/>
            <person name="Papaceit M."/>
            <person name="Parisi M.J."/>
            <person name="Parisi M."/>
            <person name="Parts L."/>
            <person name="Pedersen J.S."/>
            <person name="Pesole G."/>
            <person name="Phillippy A.M."/>
            <person name="Ponting C.P."/>
            <person name="Pop M."/>
            <person name="Porcelli D."/>
            <person name="Powell J.R."/>
            <person name="Prohaska S."/>
            <person name="Pruitt K."/>
            <person name="Puig M."/>
            <person name="Quesneville H."/>
            <person name="Ram K.R."/>
            <person name="Rand D."/>
            <person name="Rasmussen M.D."/>
            <person name="Reed L.K."/>
            <person name="Reenan R."/>
            <person name="Reily A."/>
            <person name="Remington K.A."/>
            <person name="Rieger T.T."/>
            <person name="Ritchie M.G."/>
            <person name="Robin C."/>
            <person name="Rogers Y.H."/>
            <person name="Rohde C."/>
            <person name="Rozas J."/>
            <person name="Rubenfield M.J."/>
            <person name="Ruiz A."/>
            <person name="Russo S."/>
            <person name="Salzberg S.L."/>
            <person name="Sanchez-Gracia A."/>
            <person name="Saranga D.J."/>
            <person name="Sato H."/>
            <person name="Schaeffer S.W."/>
            <person name="Schatz M.C."/>
            <person name="Schlenke T."/>
            <person name="Schwartz R."/>
            <person name="Segarra C."/>
            <person name="Singh R.S."/>
            <person name="Sirot L."/>
            <person name="Sirota M."/>
            <person name="Sisneros N.B."/>
            <person name="Smith C.D."/>
            <person name="Smith T.F."/>
            <person name="Spieth J."/>
            <person name="Stage D.E."/>
            <person name="Stark A."/>
            <person name="Stephan W."/>
            <person name="Strausberg R.L."/>
            <person name="Strempel S."/>
            <person name="Sturgill D."/>
            <person name="Sutton G."/>
            <person name="Sutton G.G."/>
            <person name="Tao W."/>
            <person name="Teichmann S."/>
            <person name="Tobari Y.N."/>
            <person name="Tomimura Y."/>
            <person name="Tsolas J.M."/>
            <person name="Valente V.L."/>
            <person name="Venter E."/>
            <person name="Venter J.C."/>
            <person name="Vicario S."/>
            <person name="Vieira F.G."/>
            <person name="Vilella A.J."/>
            <person name="Villasante A."/>
            <person name="Walenz B."/>
            <person name="Wang J."/>
            <person name="Wasserman M."/>
            <person name="Watts T."/>
            <person name="Wilson D."/>
            <person name="Wilson R.K."/>
            <person name="Wing R.A."/>
            <person name="Wolfner M.F."/>
            <person name="Wong A."/>
            <person name="Wong G.K."/>
            <person name="Wu C.I."/>
            <person name="Wu G."/>
            <person name="Yamamoto D."/>
            <person name="Yang H.P."/>
            <person name="Yang S.P."/>
            <person name="Yorke J.A."/>
            <person name="Yoshida K."/>
            <person name="Zdobnov E."/>
            <person name="Zhang P."/>
            <person name="Zhang Y."/>
            <person name="Zimin A.V."/>
            <person name="Baldwin J."/>
            <person name="Abdouelleil A."/>
            <person name="Abdulkadir J."/>
            <person name="Abebe A."/>
            <person name="Abera B."/>
            <person name="Abreu J."/>
            <person name="Acer S.C."/>
            <person name="Aftuck L."/>
            <person name="Alexander A."/>
            <person name="An P."/>
            <person name="Anderson E."/>
            <person name="Anderson S."/>
            <person name="Arachi H."/>
            <person name="Azer M."/>
            <person name="Bachantsang P."/>
            <person name="Barry A."/>
            <person name="Bayul T."/>
            <person name="Berlin A."/>
            <person name="Bessette D."/>
            <person name="Bloom T."/>
            <person name="Blye J."/>
            <person name="Boguslavskiy L."/>
            <person name="Bonnet C."/>
            <person name="Boukhgalter B."/>
            <person name="Bourzgui I."/>
            <person name="Brown A."/>
            <person name="Cahill P."/>
            <person name="Channer S."/>
            <person name="Cheshatsang Y."/>
            <person name="Chuda L."/>
            <person name="Citroen M."/>
            <person name="Collymore A."/>
            <person name="Cooke P."/>
            <person name="Costello M."/>
            <person name="D'Aco K."/>
            <person name="Daza R."/>
            <person name="De Haan G."/>
            <person name="DeGray S."/>
            <person name="DeMaso C."/>
            <person name="Dhargay N."/>
            <person name="Dooley K."/>
            <person name="Dooley E."/>
            <person name="Doricent M."/>
            <person name="Dorje P."/>
            <person name="Dorjee K."/>
            <person name="Dupes A."/>
            <person name="Elong R."/>
            <person name="Falk J."/>
            <person name="Farina A."/>
            <person name="Faro S."/>
            <person name="Ferguson D."/>
            <person name="Fisher S."/>
            <person name="Foley C.D."/>
            <person name="Franke A."/>
            <person name="Friedrich D."/>
            <person name="Gadbois L."/>
            <person name="Gearin G."/>
            <person name="Gearin C.R."/>
            <person name="Giannoukos G."/>
            <person name="Goode T."/>
            <person name="Graham J."/>
            <person name="Grandbois E."/>
            <person name="Grewal S."/>
            <person name="Gyaltsen K."/>
            <person name="Hafez N."/>
            <person name="Hagos B."/>
            <person name="Hall J."/>
            <person name="Henson C."/>
            <person name="Hollinger A."/>
            <person name="Honan T."/>
            <person name="Huard M.D."/>
            <person name="Hughes L."/>
            <person name="Hurhula B."/>
            <person name="Husby M.E."/>
            <person name="Kamat A."/>
            <person name="Kanga B."/>
            <person name="Kashin S."/>
            <person name="Khazanovich D."/>
            <person name="Kisner P."/>
            <person name="Lance K."/>
            <person name="Lara M."/>
            <person name="Lee W."/>
            <person name="Lennon N."/>
            <person name="Letendre F."/>
            <person name="LeVine R."/>
            <person name="Lipovsky A."/>
            <person name="Liu X."/>
            <person name="Liu J."/>
            <person name="Liu S."/>
            <person name="Lokyitsang T."/>
            <person name="Lokyitsang Y."/>
            <person name="Lubonja R."/>
            <person name="Lui A."/>
            <person name="MacDonald P."/>
            <person name="Magnisalis V."/>
            <person name="Maru K."/>
            <person name="Matthews C."/>
            <person name="McCusker W."/>
            <person name="McDonough S."/>
            <person name="Mehta T."/>
            <person name="Meldrim J."/>
            <person name="Meneus L."/>
            <person name="Mihai O."/>
            <person name="Mihalev A."/>
            <person name="Mihova T."/>
            <person name="Mittelman R."/>
            <person name="Mlenga V."/>
            <person name="Montmayeur A."/>
            <person name="Mulrain L."/>
            <person name="Navidi A."/>
            <person name="Naylor J."/>
            <person name="Negash T."/>
            <person name="Nguyen T."/>
            <person name="Nguyen N."/>
            <person name="Nicol R."/>
            <person name="Norbu C."/>
            <person name="Norbu N."/>
            <person name="Novod N."/>
            <person name="O'Neill B."/>
            <person name="Osman S."/>
            <person name="Markiewicz E."/>
            <person name="Oyono O.L."/>
            <person name="Patti C."/>
            <person name="Phunkhang P."/>
            <person name="Pierre F."/>
            <person name="Priest M."/>
            <person name="Raghuraman S."/>
            <person name="Rege F."/>
            <person name="Reyes R."/>
            <person name="Rise C."/>
            <person name="Rogov P."/>
            <person name="Ross K."/>
            <person name="Ryan E."/>
            <person name="Settipalli S."/>
            <person name="Shea T."/>
            <person name="Sherpa N."/>
            <person name="Shi L."/>
            <person name="Shih D."/>
            <person name="Sparrow T."/>
            <person name="Spaulding J."/>
            <person name="Stalker J."/>
            <person name="Stange-Thomann N."/>
            <person name="Stavropoulos S."/>
            <person name="Stone C."/>
            <person name="Strader C."/>
            <person name="Tesfaye S."/>
            <person name="Thomson T."/>
            <person name="Thoulutsang Y."/>
            <person name="Thoulutsang D."/>
            <person name="Topham K."/>
            <person name="Topping I."/>
            <person name="Tsamla T."/>
            <person name="Vassiliev H."/>
            <person name="Vo A."/>
            <person name="Wangchuk T."/>
            <person name="Wangdi T."/>
            <person name="Weiand M."/>
            <person name="Wilkinson J."/>
            <person name="Wilson A."/>
            <person name="Yadav S."/>
            <person name="Young G."/>
            <person name="Yu Q."/>
            <person name="Zembek L."/>
            <person name="Zhong D."/>
            <person name="Zimmer A."/>
            <person name="Zwirko Z."/>
            <person name="Jaffe D.B."/>
            <person name="Alvarez P."/>
            <person name="Brockman W."/>
            <person name="Butler J."/>
            <person name="Chin C."/>
            <person name="Gnerre S."/>
            <person name="Grabherr M."/>
            <person name="Kleber M."/>
            <person name="Mauceli E."/>
            <person name="MacCallum I."/>
        </authorList>
    </citation>
    <scope>NUCLEOTIDE SEQUENCE [LARGE SCALE GENOMIC DNA]</scope>
    <source>
        <strain evidence="21">Tai18E2 / Tucson 14021-0261.01</strain>
    </source>
</reference>
<keyword evidence="12" id="KW-0804">Transcription</keyword>
<dbReference type="PROSITE" id="PS50157">
    <property type="entry name" value="ZINC_FINGER_C2H2_2"/>
    <property type="match status" value="9"/>
</dbReference>
<evidence type="ECO:0000256" key="9">
    <source>
        <dbReference type="ARBA" id="ARBA00022843"/>
    </source>
</evidence>
<evidence type="ECO:0000256" key="1">
    <source>
        <dbReference type="ARBA" id="ARBA00004286"/>
    </source>
</evidence>
<evidence type="ECO:0000259" key="18">
    <source>
        <dbReference type="PROSITE" id="PS50157"/>
    </source>
</evidence>
<feature type="domain" description="C2H2-type" evidence="18">
    <location>
        <begin position="376"/>
        <end position="403"/>
    </location>
</feature>
<keyword evidence="4" id="KW-1017">Isopeptide bond</keyword>
<evidence type="ECO:0000256" key="4">
    <source>
        <dbReference type="ARBA" id="ARBA00022499"/>
    </source>
</evidence>
<feature type="region of interest" description="Disordered" evidence="17">
    <location>
        <begin position="319"/>
        <end position="338"/>
    </location>
</feature>
<feature type="domain" description="C2H2-type" evidence="18">
    <location>
        <begin position="404"/>
        <end position="431"/>
    </location>
</feature>
<feature type="domain" description="C2H2-type" evidence="18">
    <location>
        <begin position="348"/>
        <end position="375"/>
    </location>
</feature>
<evidence type="ECO:0000256" key="8">
    <source>
        <dbReference type="ARBA" id="ARBA00022833"/>
    </source>
</evidence>
<dbReference type="InterPro" id="IPR012934">
    <property type="entry name" value="Znf_AD"/>
</dbReference>
<feature type="domain" description="ZAD" evidence="19">
    <location>
        <begin position="5"/>
        <end position="81"/>
    </location>
</feature>
<gene>
    <name evidence="20" type="primary">Dyak\GE13170</name>
    <name evidence="20" type="synonym">dyak_GLEANR_13404</name>
    <name evidence="20" type="synonym">GE13170</name>
    <name evidence="20" type="ORF">Dyak_GE13170</name>
</gene>
<dbReference type="PANTHER" id="PTHR24388">
    <property type="entry name" value="ZINC FINGER PROTEIN"/>
    <property type="match status" value="1"/>
</dbReference>
<dbReference type="HOGENOM" id="CLU_002678_94_17_1"/>
<comment type="similarity">
    <text evidence="2">Belongs to the krueppel C2H2-type zinc-finger protein family.</text>
</comment>
<feature type="domain" description="C2H2-type" evidence="18">
    <location>
        <begin position="306"/>
        <end position="333"/>
    </location>
</feature>
<dbReference type="Pfam" id="PF00096">
    <property type="entry name" value="zf-C2H2"/>
    <property type="match status" value="4"/>
</dbReference>
<sequence length="512" mass="58720">MEKDAVCRVCLQQEGDMINIFDGAQDPGISIADMITRWSGYQVKKGDSLPETICPTCLEDARVTFGFIQGFEEEGIYKVVKCEKSRIGKQLEDTKEVEVPLIAQKYLVKHEPVDDELFLETGGNASNDPFEKGICKIEVDDVNQSRLPSSISLDLDTSPIVPDLPSRGRRRYKCSMCTKSFAEPSQFSQHILTHSGDDADSQESKFSGSDFSNSEEDNYEEDDYNPPSESDMPAQKHQDKRCQKSNPSRTLLKRTLNQANMKPKSDLHAAQPYRTTYMPYKCNYCPKFLKDKDSYRLHLRSHEKRYKCSQCPKTFANSNQHKKHILSHSKDSSDRPKCPRSDVPARAFKCPKCPKTFPFSSSCSRHLLSHAQTRPYQCPECPNSYARPYALRAHVLSHSEERSHKCEQCSKSFRHKHHLNEHKLTHSDKKLHTCSQCEKSFTYASGLSRHILLHNGEKPHKCEFCSKPFSRASDLKIHTRIHTGEKPYRCAHCKKYFSVLTNMARHQRKCHS</sequence>
<dbReference type="GO" id="GO:0008270">
    <property type="term" value="F:zinc ion binding"/>
    <property type="evidence" value="ECO:0007669"/>
    <property type="project" value="UniProtKB-UniRule"/>
</dbReference>
<dbReference type="EMBL" id="CM000158">
    <property type="protein sequence ID" value="EDW90241.2"/>
    <property type="molecule type" value="Genomic_DNA"/>
</dbReference>
<dbReference type="GO" id="GO:0003682">
    <property type="term" value="F:chromatin binding"/>
    <property type="evidence" value="ECO:0007669"/>
    <property type="project" value="UniProtKB-ARBA"/>
</dbReference>
<comment type="subcellular location">
    <subcellularLocation>
        <location evidence="1">Chromosome</location>
    </subcellularLocation>
</comment>
<dbReference type="Pfam" id="PF07776">
    <property type="entry name" value="zf-AD"/>
    <property type="match status" value="1"/>
</dbReference>
<evidence type="ECO:0000256" key="11">
    <source>
        <dbReference type="ARBA" id="ARBA00023125"/>
    </source>
</evidence>
<dbReference type="SMR" id="B4P9B2"/>
<dbReference type="eggNOG" id="KOG1721">
    <property type="taxonomic scope" value="Eukaryota"/>
</dbReference>
<evidence type="ECO:0000256" key="15">
    <source>
        <dbReference type="PROSITE-ProRule" id="PRU00042"/>
    </source>
</evidence>
<dbReference type="InterPro" id="IPR036236">
    <property type="entry name" value="Znf_C2H2_sf"/>
</dbReference>
<evidence type="ECO:0000259" key="19">
    <source>
        <dbReference type="PROSITE" id="PS51915"/>
    </source>
</evidence>
<evidence type="ECO:0000256" key="3">
    <source>
        <dbReference type="ARBA" id="ARBA00022454"/>
    </source>
</evidence>
<keyword evidence="13" id="KW-0539">Nucleus</keyword>
<organism evidence="20 21">
    <name type="scientific">Drosophila yakuba</name>
    <name type="common">Fruit fly</name>
    <dbReference type="NCBI Taxonomy" id="7245"/>
    <lineage>
        <taxon>Eukaryota</taxon>
        <taxon>Metazoa</taxon>
        <taxon>Ecdysozoa</taxon>
        <taxon>Arthropoda</taxon>
        <taxon>Hexapoda</taxon>
        <taxon>Insecta</taxon>
        <taxon>Pterygota</taxon>
        <taxon>Neoptera</taxon>
        <taxon>Endopterygota</taxon>
        <taxon>Diptera</taxon>
        <taxon>Brachycera</taxon>
        <taxon>Muscomorpha</taxon>
        <taxon>Ephydroidea</taxon>
        <taxon>Drosophilidae</taxon>
        <taxon>Drosophila</taxon>
        <taxon>Sophophora</taxon>
    </lineage>
</organism>
<evidence type="ECO:0000256" key="5">
    <source>
        <dbReference type="ARBA" id="ARBA00022723"/>
    </source>
</evidence>
<dbReference type="GO" id="GO:0000978">
    <property type="term" value="F:RNA polymerase II cis-regulatory region sequence-specific DNA binding"/>
    <property type="evidence" value="ECO:0007669"/>
    <property type="project" value="TreeGrafter"/>
</dbReference>
<keyword evidence="5 16" id="KW-0479">Metal-binding</keyword>
<dbReference type="Gene3D" id="3.30.160.60">
    <property type="entry name" value="Classic Zinc Finger"/>
    <property type="match status" value="7"/>
</dbReference>
<dbReference type="SUPFAM" id="SSF57667">
    <property type="entry name" value="beta-beta-alpha zinc fingers"/>
    <property type="match status" value="6"/>
</dbReference>
<dbReference type="AlphaFoldDB" id="B4P9B2"/>
<dbReference type="PROSITE" id="PS51915">
    <property type="entry name" value="ZAD"/>
    <property type="match status" value="1"/>
</dbReference>
<feature type="compositionally biased region" description="Acidic residues" evidence="17">
    <location>
        <begin position="213"/>
        <end position="224"/>
    </location>
</feature>
<name>B4P9B2_DROYA</name>
<comment type="similarity">
    <text evidence="14">Belongs to the snail C2H2-type zinc-finger protein family.</text>
</comment>
<proteinExistence type="inferred from homology"/>
<dbReference type="OrthoDB" id="6077919at2759"/>
<feature type="domain" description="C2H2-type" evidence="18">
    <location>
        <begin position="460"/>
        <end position="487"/>
    </location>
</feature>
<evidence type="ECO:0000256" key="14">
    <source>
        <dbReference type="ARBA" id="ARBA00037948"/>
    </source>
</evidence>
<dbReference type="FunFam" id="3.30.160.60:FF:000608">
    <property type="entry name" value="zinc finger protein 286A isoform X1"/>
    <property type="match status" value="1"/>
</dbReference>
<dbReference type="GO" id="GO:0000785">
    <property type="term" value="C:chromatin"/>
    <property type="evidence" value="ECO:0007669"/>
    <property type="project" value="UniProtKB-ARBA"/>
</dbReference>
<evidence type="ECO:0000313" key="20">
    <source>
        <dbReference type="EMBL" id="EDW90241.2"/>
    </source>
</evidence>
<keyword evidence="8 16" id="KW-0862">Zinc</keyword>
<evidence type="ECO:0000256" key="7">
    <source>
        <dbReference type="ARBA" id="ARBA00022771"/>
    </source>
</evidence>
<reference evidence="20 21" key="2">
    <citation type="journal article" date="2007" name="PLoS Biol.">
        <title>Principles of genome evolution in the Drosophila melanogaster species group.</title>
        <authorList>
            <person name="Ranz J.M."/>
            <person name="Maurin D."/>
            <person name="Chan Y.S."/>
            <person name="von Grotthuss M."/>
            <person name="Hillier L.W."/>
            <person name="Roote J."/>
            <person name="Ashburner M."/>
            <person name="Bergman C.M."/>
        </authorList>
    </citation>
    <scope>NUCLEOTIDE SEQUENCE [LARGE SCALE GENOMIC DNA]</scope>
    <source>
        <strain evidence="21">Tai18E2 / Tucson 14021-0261.01</strain>
    </source>
</reference>
<keyword evidence="3" id="KW-0158">Chromosome</keyword>
<feature type="domain" description="C2H2-type" evidence="18">
    <location>
        <begin position="280"/>
        <end position="307"/>
    </location>
</feature>
<feature type="binding site" evidence="16">
    <location>
        <position position="54"/>
    </location>
    <ligand>
        <name>Zn(2+)</name>
        <dbReference type="ChEBI" id="CHEBI:29105"/>
    </ligand>
</feature>
<feature type="binding site" evidence="16">
    <location>
        <position position="7"/>
    </location>
    <ligand>
        <name>Zn(2+)</name>
        <dbReference type="ChEBI" id="CHEBI:29105"/>
    </ligand>
</feature>
<evidence type="ECO:0000256" key="10">
    <source>
        <dbReference type="ARBA" id="ARBA00023015"/>
    </source>
</evidence>
<evidence type="ECO:0000256" key="12">
    <source>
        <dbReference type="ARBA" id="ARBA00023163"/>
    </source>
</evidence>
<keyword evidence="10" id="KW-0805">Transcription regulation</keyword>
<dbReference type="InterPro" id="IPR013087">
    <property type="entry name" value="Znf_C2H2_type"/>
</dbReference>
<accession>B4P9B2</accession>
<evidence type="ECO:0000256" key="13">
    <source>
        <dbReference type="ARBA" id="ARBA00023242"/>
    </source>
</evidence>
<protein>
    <submittedName>
        <fullName evidence="20">Uncharacterized protein</fullName>
    </submittedName>
</protein>
<dbReference type="PANTHER" id="PTHR24388:SF99">
    <property type="entry name" value="GASTRULA ZINC FINGER PROTEIN XLCGF52.1-LIKE ISOFORM X1-RELATED"/>
    <property type="match status" value="1"/>
</dbReference>
<dbReference type="Gene3D" id="3.40.1800.20">
    <property type="match status" value="1"/>
</dbReference>
<dbReference type="FunFam" id="3.30.160.60:FF:000624">
    <property type="entry name" value="zinc finger protein 697"/>
    <property type="match status" value="1"/>
</dbReference>
<feature type="compositionally biased region" description="Basic and acidic residues" evidence="17">
    <location>
        <begin position="328"/>
        <end position="338"/>
    </location>
</feature>
<keyword evidence="11" id="KW-0238">DNA-binding</keyword>
<feature type="domain" description="C2H2-type" evidence="18">
    <location>
        <begin position="432"/>
        <end position="459"/>
    </location>
</feature>
<evidence type="ECO:0000256" key="17">
    <source>
        <dbReference type="SAM" id="MobiDB-lite"/>
    </source>
</evidence>
<feature type="domain" description="C2H2-type" evidence="18">
    <location>
        <begin position="172"/>
        <end position="199"/>
    </location>
</feature>
<dbReference type="PROSITE" id="PS00028">
    <property type="entry name" value="ZINC_FINGER_C2H2_1"/>
    <property type="match status" value="9"/>
</dbReference>
<evidence type="ECO:0000313" key="21">
    <source>
        <dbReference type="Proteomes" id="UP000002282"/>
    </source>
</evidence>
<keyword evidence="7 15" id="KW-0863">Zinc-finger</keyword>
<dbReference type="InterPro" id="IPR050527">
    <property type="entry name" value="Snail/Krueppel_Znf"/>
</dbReference>
<dbReference type="SUPFAM" id="SSF57716">
    <property type="entry name" value="Glucocorticoid receptor-like (DNA-binding domain)"/>
    <property type="match status" value="1"/>
</dbReference>
<keyword evidence="21" id="KW-1185">Reference proteome</keyword>
<dbReference type="Pfam" id="PF13894">
    <property type="entry name" value="zf-C2H2_4"/>
    <property type="match status" value="1"/>
</dbReference>